<sequence length="160" mass="17194">MKKARRRRKWMLLDVMQGALVLAVLAVILSRAAGIRPYVVMSGSMEPEIPVGSLCFVDTNRAYEDVEKGDIIAFESASGVLVTHRAAEVTAQGIVTKGDSNDVPDAAVTTEENFAGETMAWVPYAGYAVHVLALPGVKAAVATAAVFVWVLWAFSGRRNL</sequence>
<evidence type="ECO:0000256" key="2">
    <source>
        <dbReference type="ARBA" id="ARBA00022692"/>
    </source>
</evidence>
<dbReference type="CDD" id="cd06530">
    <property type="entry name" value="S26_SPase_I"/>
    <property type="match status" value="1"/>
</dbReference>
<dbReference type="RefSeq" id="WP_227708009.1">
    <property type="nucleotide sequence ID" value="NZ_JAJEQX010000018.1"/>
</dbReference>
<evidence type="ECO:0000256" key="6">
    <source>
        <dbReference type="SAM" id="Phobius"/>
    </source>
</evidence>
<dbReference type="PANTHER" id="PTHR10806">
    <property type="entry name" value="SIGNAL PEPTIDASE COMPLEX CATALYTIC SUBUNIT SEC11"/>
    <property type="match status" value="1"/>
</dbReference>
<evidence type="ECO:0000256" key="3">
    <source>
        <dbReference type="ARBA" id="ARBA00022989"/>
    </source>
</evidence>
<dbReference type="Pfam" id="PF10502">
    <property type="entry name" value="Peptidase_S26"/>
    <property type="match status" value="1"/>
</dbReference>
<evidence type="ECO:0000256" key="4">
    <source>
        <dbReference type="ARBA" id="ARBA00023136"/>
    </source>
</evidence>
<dbReference type="EC" id="3.4.21.89" evidence="5"/>
<feature type="domain" description="Peptidase S26" evidence="7">
    <location>
        <begin position="19"/>
        <end position="78"/>
    </location>
</feature>
<dbReference type="EMBL" id="JAJEQX010000018">
    <property type="protein sequence ID" value="MCC2254871.1"/>
    <property type="molecule type" value="Genomic_DNA"/>
</dbReference>
<dbReference type="GO" id="GO:0009003">
    <property type="term" value="F:signal peptidase activity"/>
    <property type="evidence" value="ECO:0007669"/>
    <property type="project" value="UniProtKB-EC"/>
</dbReference>
<evidence type="ECO:0000313" key="8">
    <source>
        <dbReference type="EMBL" id="MCC2254871.1"/>
    </source>
</evidence>
<comment type="subcellular location">
    <subcellularLocation>
        <location evidence="1">Membrane</location>
    </subcellularLocation>
</comment>
<reference evidence="8 9" key="1">
    <citation type="submission" date="2021-10" db="EMBL/GenBank/DDBJ databases">
        <title>Anaerobic single-cell dispensing facilitates the cultivation of human gut bacteria.</title>
        <authorList>
            <person name="Afrizal A."/>
        </authorList>
    </citation>
    <scope>NUCLEOTIDE SEQUENCE [LARGE SCALE GENOMIC DNA]</scope>
    <source>
        <strain evidence="8 9">CLA-AA-H200</strain>
    </source>
</reference>
<gene>
    <name evidence="8" type="ORF">LKD70_10655</name>
</gene>
<feature type="transmembrane region" description="Helical" evidence="6">
    <location>
        <begin position="127"/>
        <end position="154"/>
    </location>
</feature>
<keyword evidence="9" id="KW-1185">Reference proteome</keyword>
<protein>
    <recommendedName>
        <fullName evidence="5">Signal peptidase I</fullName>
        <ecNumber evidence="5">3.4.21.89</ecNumber>
    </recommendedName>
</protein>
<evidence type="ECO:0000259" key="7">
    <source>
        <dbReference type="Pfam" id="PF10502"/>
    </source>
</evidence>
<evidence type="ECO:0000313" key="9">
    <source>
        <dbReference type="Proteomes" id="UP001198151"/>
    </source>
</evidence>
<accession>A0ABS8FXW9</accession>
<name>A0ABS8FXW9_9FIRM</name>
<keyword evidence="3 6" id="KW-1133">Transmembrane helix</keyword>
<dbReference type="PANTHER" id="PTHR10806:SF6">
    <property type="entry name" value="SIGNAL PEPTIDASE COMPLEX CATALYTIC SUBUNIT SEC11"/>
    <property type="match status" value="1"/>
</dbReference>
<dbReference type="PRINTS" id="PR00728">
    <property type="entry name" value="SIGNALPTASE"/>
</dbReference>
<organism evidence="8 9">
    <name type="scientific">Ruminococcus turbiniformis</name>
    <dbReference type="NCBI Taxonomy" id="2881258"/>
    <lineage>
        <taxon>Bacteria</taxon>
        <taxon>Bacillati</taxon>
        <taxon>Bacillota</taxon>
        <taxon>Clostridia</taxon>
        <taxon>Eubacteriales</taxon>
        <taxon>Oscillospiraceae</taxon>
        <taxon>Ruminococcus</taxon>
    </lineage>
</organism>
<evidence type="ECO:0000256" key="1">
    <source>
        <dbReference type="ARBA" id="ARBA00004370"/>
    </source>
</evidence>
<keyword evidence="8" id="KW-0378">Hydrolase</keyword>
<proteinExistence type="predicted"/>
<keyword evidence="4 6" id="KW-0472">Membrane</keyword>
<keyword evidence="2 6" id="KW-0812">Transmembrane</keyword>
<dbReference type="SUPFAM" id="SSF51306">
    <property type="entry name" value="LexA/Signal peptidase"/>
    <property type="match status" value="1"/>
</dbReference>
<dbReference type="Proteomes" id="UP001198151">
    <property type="component" value="Unassembled WGS sequence"/>
</dbReference>
<dbReference type="InterPro" id="IPR036286">
    <property type="entry name" value="LexA/Signal_pep-like_sf"/>
</dbReference>
<dbReference type="InterPro" id="IPR019533">
    <property type="entry name" value="Peptidase_S26"/>
</dbReference>
<dbReference type="InterPro" id="IPR001733">
    <property type="entry name" value="Peptidase_S26B"/>
</dbReference>
<comment type="caution">
    <text evidence="8">The sequence shown here is derived from an EMBL/GenBank/DDBJ whole genome shotgun (WGS) entry which is preliminary data.</text>
</comment>
<dbReference type="NCBIfam" id="TIGR02228">
    <property type="entry name" value="sigpep_I_arch"/>
    <property type="match status" value="1"/>
</dbReference>
<evidence type="ECO:0000256" key="5">
    <source>
        <dbReference type="NCBIfam" id="TIGR02228"/>
    </source>
</evidence>